<evidence type="ECO:0000313" key="2">
    <source>
        <dbReference type="EMBL" id="RKQ90864.1"/>
    </source>
</evidence>
<evidence type="ECO:0000256" key="1">
    <source>
        <dbReference type="SAM" id="MobiDB-lite"/>
    </source>
</evidence>
<reference evidence="2 3" key="1">
    <citation type="submission" date="2018-10" db="EMBL/GenBank/DDBJ databases">
        <title>Genomic Encyclopedia of Archaeal and Bacterial Type Strains, Phase II (KMG-II): from individual species to whole genera.</title>
        <authorList>
            <person name="Goeker M."/>
        </authorList>
    </citation>
    <scope>NUCLEOTIDE SEQUENCE [LARGE SCALE GENOMIC DNA]</scope>
    <source>
        <strain evidence="2 3">DSM 14954</strain>
    </source>
</reference>
<dbReference type="Proteomes" id="UP000278962">
    <property type="component" value="Unassembled WGS sequence"/>
</dbReference>
<accession>A0A660LCU0</accession>
<sequence length="359" mass="37724">MHENAVTEALVNALQASGDAVAARFLLEVFGVEVKRGSPLRYRLQAGWEPLGHTQAIVAGLAPLPGLADADTKTTPGSIVDAVIAGDVAVLIEVKVRGRCERAQLVRHARHWALSVPGEGWSTGTGPGLALTTWARVGGWLARELDRESAATLVALAAVLEGEGLVELNPAVPAADPVEAVPVEAPPTPTAFAAMTAGVDLARLRRRCVALYGPGGPEHVAADGCKADTERVIAAFEAAGMHVPPGLREVQRGGVMTPRRVLSALFGDEGLRAAKPKHWTDLRDRVLGRGGDRAVLLAILAWAAARRDAEADLVSSNVALVWARAPERGPAVPELHTAIDESRNDDRTADTEPRGSVQA</sequence>
<keyword evidence="3" id="KW-1185">Reference proteome</keyword>
<feature type="compositionally biased region" description="Basic and acidic residues" evidence="1">
    <location>
        <begin position="337"/>
        <end position="353"/>
    </location>
</feature>
<protein>
    <submittedName>
        <fullName evidence="2">Uncharacterized protein</fullName>
    </submittedName>
</protein>
<dbReference type="RefSeq" id="WP_147447604.1">
    <property type="nucleotide sequence ID" value="NZ_RBIL01000001.1"/>
</dbReference>
<comment type="caution">
    <text evidence="2">The sequence shown here is derived from an EMBL/GenBank/DDBJ whole genome shotgun (WGS) entry which is preliminary data.</text>
</comment>
<feature type="region of interest" description="Disordered" evidence="1">
    <location>
        <begin position="332"/>
        <end position="359"/>
    </location>
</feature>
<organism evidence="2 3">
    <name type="scientific">Solirubrobacter pauli</name>
    <dbReference type="NCBI Taxonomy" id="166793"/>
    <lineage>
        <taxon>Bacteria</taxon>
        <taxon>Bacillati</taxon>
        <taxon>Actinomycetota</taxon>
        <taxon>Thermoleophilia</taxon>
        <taxon>Solirubrobacterales</taxon>
        <taxon>Solirubrobacteraceae</taxon>
        <taxon>Solirubrobacter</taxon>
    </lineage>
</organism>
<proteinExistence type="predicted"/>
<gene>
    <name evidence="2" type="ORF">C8N24_0679</name>
</gene>
<dbReference type="AlphaFoldDB" id="A0A660LCU0"/>
<dbReference type="EMBL" id="RBIL01000001">
    <property type="protein sequence ID" value="RKQ90864.1"/>
    <property type="molecule type" value="Genomic_DNA"/>
</dbReference>
<name>A0A660LCU0_9ACTN</name>
<evidence type="ECO:0000313" key="3">
    <source>
        <dbReference type="Proteomes" id="UP000278962"/>
    </source>
</evidence>